<feature type="region of interest" description="Disordered" evidence="1">
    <location>
        <begin position="65"/>
        <end position="87"/>
    </location>
</feature>
<evidence type="ECO:0000313" key="3">
    <source>
        <dbReference type="Proteomes" id="UP000243459"/>
    </source>
</evidence>
<reference evidence="3" key="1">
    <citation type="journal article" date="2017" name="Nat. Commun.">
        <title>The asparagus genome sheds light on the origin and evolution of a young Y chromosome.</title>
        <authorList>
            <person name="Harkess A."/>
            <person name="Zhou J."/>
            <person name="Xu C."/>
            <person name="Bowers J.E."/>
            <person name="Van der Hulst R."/>
            <person name="Ayyampalayam S."/>
            <person name="Mercati F."/>
            <person name="Riccardi P."/>
            <person name="McKain M.R."/>
            <person name="Kakrana A."/>
            <person name="Tang H."/>
            <person name="Ray J."/>
            <person name="Groenendijk J."/>
            <person name="Arikit S."/>
            <person name="Mathioni S.M."/>
            <person name="Nakano M."/>
            <person name="Shan H."/>
            <person name="Telgmann-Rauber A."/>
            <person name="Kanno A."/>
            <person name="Yue Z."/>
            <person name="Chen H."/>
            <person name="Li W."/>
            <person name="Chen Y."/>
            <person name="Xu X."/>
            <person name="Zhang Y."/>
            <person name="Luo S."/>
            <person name="Chen H."/>
            <person name="Gao J."/>
            <person name="Mao Z."/>
            <person name="Pires J.C."/>
            <person name="Luo M."/>
            <person name="Kudrna D."/>
            <person name="Wing R.A."/>
            <person name="Meyers B.C."/>
            <person name="Yi K."/>
            <person name="Kong H."/>
            <person name="Lavrijsen P."/>
            <person name="Sunseri F."/>
            <person name="Falavigna A."/>
            <person name="Ye Y."/>
            <person name="Leebens-Mack J.H."/>
            <person name="Chen G."/>
        </authorList>
    </citation>
    <scope>NUCLEOTIDE SEQUENCE [LARGE SCALE GENOMIC DNA]</scope>
    <source>
        <strain evidence="3">cv. DH0086</strain>
    </source>
</reference>
<evidence type="ECO:0000313" key="2">
    <source>
        <dbReference type="EMBL" id="ONK81680.1"/>
    </source>
</evidence>
<gene>
    <name evidence="2" type="ORF">A4U43_C01F31780</name>
</gene>
<feature type="region of interest" description="Disordered" evidence="1">
    <location>
        <begin position="1"/>
        <end position="20"/>
    </location>
</feature>
<dbReference type="AlphaFoldDB" id="A0A5P1FX59"/>
<organism evidence="2 3">
    <name type="scientific">Asparagus officinalis</name>
    <name type="common">Garden asparagus</name>
    <dbReference type="NCBI Taxonomy" id="4686"/>
    <lineage>
        <taxon>Eukaryota</taxon>
        <taxon>Viridiplantae</taxon>
        <taxon>Streptophyta</taxon>
        <taxon>Embryophyta</taxon>
        <taxon>Tracheophyta</taxon>
        <taxon>Spermatophyta</taxon>
        <taxon>Magnoliopsida</taxon>
        <taxon>Liliopsida</taxon>
        <taxon>Asparagales</taxon>
        <taxon>Asparagaceae</taxon>
        <taxon>Asparagoideae</taxon>
        <taxon>Asparagus</taxon>
    </lineage>
</organism>
<dbReference type="Gramene" id="ONK81680">
    <property type="protein sequence ID" value="ONK81680"/>
    <property type="gene ID" value="A4U43_C01F31780"/>
</dbReference>
<accession>A0A5P1FX59</accession>
<dbReference type="Gene3D" id="1.20.120.520">
    <property type="entry name" value="nmb1532 protein domain like"/>
    <property type="match status" value="1"/>
</dbReference>
<feature type="compositionally biased region" description="Low complexity" evidence="1">
    <location>
        <begin position="73"/>
        <end position="87"/>
    </location>
</feature>
<sequence>MLCQHDVGPDTELSARPYQRSSLASSVPSLPLSISQAQMGEKLNRIIKSEKDHIFKREIKIERAENGATRSNSTDGASTSALSSSSSTNCAKKSIDEAPVLIFLLFQKAIRSELDVLNSEAISLATGSGGDFKLFSKRFKFLFSIYEHHCNAEDEVGFVA</sequence>
<proteinExistence type="predicted"/>
<evidence type="ECO:0000256" key="1">
    <source>
        <dbReference type="SAM" id="MobiDB-lite"/>
    </source>
</evidence>
<protein>
    <submittedName>
        <fullName evidence="2">Uncharacterized protein</fullName>
    </submittedName>
</protein>
<keyword evidence="3" id="KW-1185">Reference proteome</keyword>
<dbReference type="Proteomes" id="UP000243459">
    <property type="component" value="Chromosome 1"/>
</dbReference>
<name>A0A5P1FX59_ASPOF</name>
<dbReference type="EMBL" id="CM007381">
    <property type="protein sequence ID" value="ONK81680.1"/>
    <property type="molecule type" value="Genomic_DNA"/>
</dbReference>